<comment type="caution">
    <text evidence="1">The sequence shown here is derived from an EMBL/GenBank/DDBJ whole genome shotgun (WGS) entry which is preliminary data.</text>
</comment>
<evidence type="ECO:0000313" key="2">
    <source>
        <dbReference type="Proteomes" id="UP000550707"/>
    </source>
</evidence>
<reference evidence="1 2" key="1">
    <citation type="journal article" date="2020" name="Nature">
        <title>Six reference-quality genomes reveal evolution of bat adaptations.</title>
        <authorList>
            <person name="Jebb D."/>
            <person name="Huang Z."/>
            <person name="Pippel M."/>
            <person name="Hughes G.M."/>
            <person name="Lavrichenko K."/>
            <person name="Devanna P."/>
            <person name="Winkler S."/>
            <person name="Jermiin L.S."/>
            <person name="Skirmuntt E.C."/>
            <person name="Katzourakis A."/>
            <person name="Burkitt-Gray L."/>
            <person name="Ray D.A."/>
            <person name="Sullivan K.A.M."/>
            <person name="Roscito J.G."/>
            <person name="Kirilenko B.M."/>
            <person name="Davalos L.M."/>
            <person name="Corthals A.P."/>
            <person name="Power M.L."/>
            <person name="Jones G."/>
            <person name="Ransome R.D."/>
            <person name="Dechmann D.K.N."/>
            <person name="Locatelli A.G."/>
            <person name="Puechmaille S.J."/>
            <person name="Fedrigo O."/>
            <person name="Jarvis E.D."/>
            <person name="Hiller M."/>
            <person name="Vernes S.C."/>
            <person name="Myers E.W."/>
            <person name="Teeling E.C."/>
        </authorList>
    </citation>
    <scope>NUCLEOTIDE SEQUENCE [LARGE SCALE GENOMIC DNA]</scope>
    <source>
        <strain evidence="1">MMolMol1</strain>
        <tissue evidence="1">Muscle</tissue>
    </source>
</reference>
<protein>
    <submittedName>
        <fullName evidence="1">Zinc finger protein 407</fullName>
    </submittedName>
</protein>
<proteinExistence type="predicted"/>
<keyword evidence="2" id="KW-1185">Reference proteome</keyword>
<organism evidence="1 2">
    <name type="scientific">Molossus molossus</name>
    <name type="common">Pallas' mastiff bat</name>
    <name type="synonym">Vespertilio molossus</name>
    <dbReference type="NCBI Taxonomy" id="27622"/>
    <lineage>
        <taxon>Eukaryota</taxon>
        <taxon>Metazoa</taxon>
        <taxon>Chordata</taxon>
        <taxon>Craniata</taxon>
        <taxon>Vertebrata</taxon>
        <taxon>Euteleostomi</taxon>
        <taxon>Mammalia</taxon>
        <taxon>Eutheria</taxon>
        <taxon>Laurasiatheria</taxon>
        <taxon>Chiroptera</taxon>
        <taxon>Yangochiroptera</taxon>
        <taxon>Molossidae</taxon>
        <taxon>Molossus</taxon>
    </lineage>
</organism>
<sequence length="89" mass="10036">MKSNLSKIFFRVAFVMKKHLNTHLLGKHGVGTPKERLEQREVRAARLRPAPVEARSIGSRSFRGSFFSVSHCGAYSSFMQAPQSAVLFR</sequence>
<evidence type="ECO:0000313" key="1">
    <source>
        <dbReference type="EMBL" id="KAF6472980.1"/>
    </source>
</evidence>
<dbReference type="AlphaFoldDB" id="A0A7J8HLP8"/>
<dbReference type="Proteomes" id="UP000550707">
    <property type="component" value="Unassembled WGS sequence"/>
</dbReference>
<gene>
    <name evidence="1" type="ORF">HJG59_020025</name>
</gene>
<accession>A0A7J8HLP8</accession>
<dbReference type="EMBL" id="JACASF010000006">
    <property type="protein sequence ID" value="KAF6472980.1"/>
    <property type="molecule type" value="Genomic_DNA"/>
</dbReference>
<name>A0A7J8HLP8_MOLMO</name>